<dbReference type="EMBL" id="MQTW01000331">
    <property type="protein sequence ID" value="RYC80703.1"/>
    <property type="molecule type" value="Genomic_DNA"/>
</dbReference>
<protein>
    <submittedName>
        <fullName evidence="1">Uncharacterized protein</fullName>
    </submittedName>
</protein>
<sequence length="120" mass="13867">MTQRCNAPLPIPTTRTHEPQYHGLVRGNIIPKNGPTRPPIQEQTDQELIGEGLPTQLDQTVQLTEPADQVQLILEQQNRTRFMTSREVEEDDVDARVKVDVAQSDFKWQEYKMQLMVLEQ</sequence>
<comment type="caution">
    <text evidence="1">The sequence shown here is derived from an EMBL/GenBank/DDBJ whole genome shotgun (WGS) entry which is preliminary data.</text>
</comment>
<proteinExistence type="predicted"/>
<name>A0A4Q2V944_FUSOX</name>
<reference evidence="1 2" key="1">
    <citation type="submission" date="2016-12" db="EMBL/GenBank/DDBJ databases">
        <title>Draft genome sequence of Fusarium oxysporum causing rot on Narcissus.</title>
        <authorList>
            <person name="Armitage A.D."/>
            <person name="Taylor A."/>
            <person name="Clarkson J.P."/>
            <person name="Harrison R.J."/>
            <person name="Jackson A.C."/>
        </authorList>
    </citation>
    <scope>NUCLEOTIDE SEQUENCE [LARGE SCALE GENOMIC DNA]</scope>
    <source>
        <strain evidence="1 2">N139</strain>
    </source>
</reference>
<evidence type="ECO:0000313" key="1">
    <source>
        <dbReference type="EMBL" id="RYC80703.1"/>
    </source>
</evidence>
<dbReference type="Proteomes" id="UP000290540">
    <property type="component" value="Unassembled WGS sequence"/>
</dbReference>
<organism evidence="1 2">
    <name type="scientific">Fusarium oxysporum f. sp. narcissi</name>
    <dbReference type="NCBI Taxonomy" id="451672"/>
    <lineage>
        <taxon>Eukaryota</taxon>
        <taxon>Fungi</taxon>
        <taxon>Dikarya</taxon>
        <taxon>Ascomycota</taxon>
        <taxon>Pezizomycotina</taxon>
        <taxon>Sordariomycetes</taxon>
        <taxon>Hypocreomycetidae</taxon>
        <taxon>Hypocreales</taxon>
        <taxon>Nectriaceae</taxon>
        <taxon>Fusarium</taxon>
        <taxon>Fusarium oxysporum species complex</taxon>
    </lineage>
</organism>
<dbReference type="AlphaFoldDB" id="A0A4Q2V944"/>
<evidence type="ECO:0000313" key="2">
    <source>
        <dbReference type="Proteomes" id="UP000290540"/>
    </source>
</evidence>
<accession>A0A4Q2V944</accession>
<gene>
    <name evidence="1" type="ORF">BFJ63_vAg16400</name>
</gene>